<dbReference type="InterPro" id="IPR049560">
    <property type="entry name" value="MeTrfase_RsmB-F_NOP2_cat"/>
</dbReference>
<comment type="caution">
    <text evidence="7">The sequence shown here is derived from an EMBL/GenBank/DDBJ whole genome shotgun (WGS) entry which is preliminary data.</text>
</comment>
<evidence type="ECO:0000256" key="3">
    <source>
        <dbReference type="ARBA" id="ARBA00022691"/>
    </source>
</evidence>
<evidence type="ECO:0000256" key="1">
    <source>
        <dbReference type="ARBA" id="ARBA00022603"/>
    </source>
</evidence>
<dbReference type="EMBL" id="QJTE01000001">
    <property type="protein sequence ID" value="PYE86234.1"/>
    <property type="molecule type" value="Genomic_DNA"/>
</dbReference>
<evidence type="ECO:0000313" key="7">
    <source>
        <dbReference type="EMBL" id="PYE86234.1"/>
    </source>
</evidence>
<organism evidence="7 8">
    <name type="scientific">Pseudoroseicyclus aestuarii</name>
    <dbReference type="NCBI Taxonomy" id="1795041"/>
    <lineage>
        <taxon>Bacteria</taxon>
        <taxon>Pseudomonadati</taxon>
        <taxon>Pseudomonadota</taxon>
        <taxon>Alphaproteobacteria</taxon>
        <taxon>Rhodobacterales</taxon>
        <taxon>Paracoccaceae</taxon>
        <taxon>Pseudoroseicyclus</taxon>
    </lineage>
</organism>
<dbReference type="InterPro" id="IPR023267">
    <property type="entry name" value="RCMT"/>
</dbReference>
<dbReference type="InterPro" id="IPR001678">
    <property type="entry name" value="MeTrfase_RsmB-F_NOP2_dom"/>
</dbReference>
<comment type="similarity">
    <text evidence="5">Belongs to the class I-like SAM-binding methyltransferase superfamily. RsmB/NOP family.</text>
</comment>
<keyword evidence="1 5" id="KW-0489">Methyltransferase</keyword>
<keyword evidence="4 5" id="KW-0694">RNA-binding</keyword>
<evidence type="ECO:0000259" key="6">
    <source>
        <dbReference type="PROSITE" id="PS51686"/>
    </source>
</evidence>
<protein>
    <submittedName>
        <fullName evidence="7">16S rRNA (Cytosine967-C5)-methyltransferase</fullName>
    </submittedName>
</protein>
<comment type="caution">
    <text evidence="5">Lacks conserved residue(s) required for the propagation of feature annotation.</text>
</comment>
<dbReference type="Gene3D" id="3.40.50.150">
    <property type="entry name" value="Vaccinia Virus protein VP39"/>
    <property type="match status" value="1"/>
</dbReference>
<keyword evidence="3 5" id="KW-0949">S-adenosyl-L-methionine</keyword>
<evidence type="ECO:0000256" key="5">
    <source>
        <dbReference type="PROSITE-ProRule" id="PRU01023"/>
    </source>
</evidence>
<dbReference type="Pfam" id="PF22458">
    <property type="entry name" value="RsmF-B_ferredox"/>
    <property type="match status" value="1"/>
</dbReference>
<name>A0A318T6Y1_9RHOB</name>
<sequence length="384" mass="40668">MTPAARLSAAIEILDAILGGMAAERALTGWARSSRFAGSGDRAAVRDHVFDALRRRRSAAWMGGAESGRGLILGLLRQQSAEVEALFTGTGHAPAPLAPEELAPEPGAMPDALRLDMPDWLWPRLQAALGPDAETAALALRDRAPVTLRVNPGRGTREEAAQALDQDGIDALPHPVRTALRVTHGARRIRNSAAYASGLVELQDAASQEAVLRLPLRDGLEVLDFCAGGGGKALAMAALAQVQVTAHDADPARMADIAPRAARAGVTIDLAAPGAAPMADLVLVDAPCSGSGTWRRAPDAKWRLTPERLEDLLRLQDEILDTAAGRVRQGGVLAYATCSILAEENEARIAAFLSRNPGWRAALAWRRLPDDSGDGFFLSILKKD</sequence>
<proteinExistence type="inferred from homology"/>
<feature type="binding site" evidence="5">
    <location>
        <position position="269"/>
    </location>
    <ligand>
        <name>S-adenosyl-L-methionine</name>
        <dbReference type="ChEBI" id="CHEBI:59789"/>
    </ligand>
</feature>
<dbReference type="InterPro" id="IPR054728">
    <property type="entry name" value="RsmB-like_ferredoxin"/>
</dbReference>
<reference evidence="7 8" key="1">
    <citation type="submission" date="2018-06" db="EMBL/GenBank/DDBJ databases">
        <title>Genomic Encyclopedia of Type Strains, Phase III (KMG-III): the genomes of soil and plant-associated and newly described type strains.</title>
        <authorList>
            <person name="Whitman W."/>
        </authorList>
    </citation>
    <scope>NUCLEOTIDE SEQUENCE [LARGE SCALE GENOMIC DNA]</scope>
    <source>
        <strain evidence="7 8">CECT 9025</strain>
    </source>
</reference>
<dbReference type="InterPro" id="IPR029063">
    <property type="entry name" value="SAM-dependent_MTases_sf"/>
</dbReference>
<feature type="active site" description="Nucleophile" evidence="5">
    <location>
        <position position="338"/>
    </location>
</feature>
<dbReference type="GO" id="GO:0008173">
    <property type="term" value="F:RNA methyltransferase activity"/>
    <property type="evidence" value="ECO:0007669"/>
    <property type="project" value="InterPro"/>
</dbReference>
<dbReference type="PRINTS" id="PR02008">
    <property type="entry name" value="RCMTFAMILY"/>
</dbReference>
<dbReference type="GO" id="GO:0001510">
    <property type="term" value="P:RNA methylation"/>
    <property type="evidence" value="ECO:0007669"/>
    <property type="project" value="InterPro"/>
</dbReference>
<dbReference type="PROSITE" id="PS51686">
    <property type="entry name" value="SAM_MT_RSMB_NOP"/>
    <property type="match status" value="1"/>
</dbReference>
<feature type="binding site" evidence="5">
    <location>
        <position position="285"/>
    </location>
    <ligand>
        <name>S-adenosyl-L-methionine</name>
        <dbReference type="ChEBI" id="CHEBI:59789"/>
    </ligand>
</feature>
<dbReference type="Pfam" id="PF01189">
    <property type="entry name" value="Methyltr_RsmB-F"/>
    <property type="match status" value="1"/>
</dbReference>
<keyword evidence="8" id="KW-1185">Reference proteome</keyword>
<dbReference type="Gene3D" id="3.30.70.1170">
    <property type="entry name" value="Sun protein, domain 3"/>
    <property type="match status" value="1"/>
</dbReference>
<feature type="domain" description="SAM-dependent MTase RsmB/NOP-type" evidence="6">
    <location>
        <begin position="136"/>
        <end position="384"/>
    </location>
</feature>
<evidence type="ECO:0000313" key="8">
    <source>
        <dbReference type="Proteomes" id="UP000248311"/>
    </source>
</evidence>
<evidence type="ECO:0000256" key="4">
    <source>
        <dbReference type="ARBA" id="ARBA00022884"/>
    </source>
</evidence>
<feature type="binding site" evidence="5">
    <location>
        <position position="248"/>
    </location>
    <ligand>
        <name>S-adenosyl-L-methionine</name>
        <dbReference type="ChEBI" id="CHEBI:59789"/>
    </ligand>
</feature>
<dbReference type="PANTHER" id="PTHR22807:SF53">
    <property type="entry name" value="RIBOSOMAL RNA SMALL SUBUNIT METHYLTRANSFERASE B-RELATED"/>
    <property type="match status" value="1"/>
</dbReference>
<dbReference type="AlphaFoldDB" id="A0A318T6Y1"/>
<dbReference type="SUPFAM" id="SSF53335">
    <property type="entry name" value="S-adenosyl-L-methionine-dependent methyltransferases"/>
    <property type="match status" value="1"/>
</dbReference>
<dbReference type="PANTHER" id="PTHR22807">
    <property type="entry name" value="NOP2 YEAST -RELATED NOL1/NOP2/FMU SUN DOMAIN-CONTAINING"/>
    <property type="match status" value="1"/>
</dbReference>
<accession>A0A318T6Y1</accession>
<keyword evidence="2 5" id="KW-0808">Transferase</keyword>
<dbReference type="Proteomes" id="UP000248311">
    <property type="component" value="Unassembled WGS sequence"/>
</dbReference>
<evidence type="ECO:0000256" key="2">
    <source>
        <dbReference type="ARBA" id="ARBA00022679"/>
    </source>
</evidence>
<dbReference type="GO" id="GO:0003723">
    <property type="term" value="F:RNA binding"/>
    <property type="evidence" value="ECO:0007669"/>
    <property type="project" value="UniProtKB-UniRule"/>
</dbReference>
<dbReference type="RefSeq" id="WP_110813217.1">
    <property type="nucleotide sequence ID" value="NZ_QJTE01000001.1"/>
</dbReference>
<gene>
    <name evidence="7" type="ORF">DFP88_101911</name>
</gene>
<dbReference type="OrthoDB" id="9810297at2"/>